<accession>A0A2T3ZLV0</accession>
<dbReference type="InterPro" id="IPR036047">
    <property type="entry name" value="F-box-like_dom_sf"/>
</dbReference>
<evidence type="ECO:0000313" key="5">
    <source>
        <dbReference type="Proteomes" id="UP000240493"/>
    </source>
</evidence>
<dbReference type="OrthoDB" id="4200124at2759"/>
<evidence type="ECO:0000259" key="3">
    <source>
        <dbReference type="PROSITE" id="PS50181"/>
    </source>
</evidence>
<dbReference type="EMBL" id="KZ679257">
    <property type="protein sequence ID" value="PTB45780.1"/>
    <property type="molecule type" value="Genomic_DNA"/>
</dbReference>
<dbReference type="STRING" id="1042311.A0A2T3ZLV0"/>
<dbReference type="Pfam" id="PF12937">
    <property type="entry name" value="F-box-like"/>
    <property type="match status" value="1"/>
</dbReference>
<evidence type="ECO:0000256" key="1">
    <source>
        <dbReference type="SAM" id="Coils"/>
    </source>
</evidence>
<feature type="region of interest" description="Disordered" evidence="2">
    <location>
        <begin position="457"/>
        <end position="567"/>
    </location>
</feature>
<feature type="region of interest" description="Disordered" evidence="2">
    <location>
        <begin position="951"/>
        <end position="1001"/>
    </location>
</feature>
<dbReference type="PROSITE" id="PS50181">
    <property type="entry name" value="FBOX"/>
    <property type="match status" value="1"/>
</dbReference>
<feature type="compositionally biased region" description="Polar residues" evidence="2">
    <location>
        <begin position="955"/>
        <end position="965"/>
    </location>
</feature>
<feature type="domain" description="F-box" evidence="3">
    <location>
        <begin position="19"/>
        <end position="64"/>
    </location>
</feature>
<dbReference type="SUPFAM" id="SSF81383">
    <property type="entry name" value="F-box domain"/>
    <property type="match status" value="1"/>
</dbReference>
<gene>
    <name evidence="4" type="ORF">M441DRAFT_65420</name>
</gene>
<feature type="coiled-coil region" evidence="1">
    <location>
        <begin position="686"/>
        <end position="713"/>
    </location>
</feature>
<sequence length="1040" mass="114626">MATSAAGDEVVAAESKEQRLSFIDLPAEAQQEIISHCSQSDLICLAVVSRHFHELASAQLYKNFHIIFPDDDDLSFDSSIDGLASGLNTFTTSNYDYAKHLRDFSMDTLSAGLKGEASYQSYLYSASCGKFLNTLLHLTLKRARSLEVFRWNIRVELSRPVYRELHRIASLKKLHVRMQAGESYYTRPPPLPVSSGNYPQPSAANPWGSIPPLAPLSLLPPPPHPGATLPVVSGPPPALMPPSYKSALKNNVGKHADGAKEPSTFSGFKNLRRLSVLDIDTLDIVSELNICIKNSSCTLTELQLSLSDTLANQARKPSPGSDADDSDIEGEFQVHPTTQNNNNMDDIDYDTIGPVRAFRAQEERKLQESMLGRILELYPHSINARPKAEDDQASQDTDKKNTETPAMDPSEAFFTSIKEAYTKITDGSSRFSDRQEILDTMAKAARKYVYSIDTSGPATWPPNASNGEASTSTAQAVTEGESPSTGDKADAEAPSAKEAEENTTSTAEAKSDESSCSNVSKKKSGDVSPEDIDIEHLEVIDDGFEETEYSSPSNSIEYKPVDGSTSEAEPLQFDFSADSAAPTPVVDAVAVAVDTAGTSSKAAEAEVEAGAEAEMPSKMTEKARKLAAAKAAKINLENLMTKLGSFRDRSKAIGKRINDMRAQGSSMDQVLIKDADAQFTGFSSMVTDLQNEIQVVEEEMDEVERQVAAINRNGMRDYIRRTRGLTLTSLSIHLIPVKASVLSRSINISCLKQLTLLNVGNQVPIWNLLAKENRQRPLGLRSIFTDNVTDTFLGFASELEEIHELFLLERDVKSKPESFAPRGSTVIDQIRRLVLKKHIRKLKRLMIRDESSGPNWDCNEKTMVLICTQGRNLKELALSMNIHALHVFMQHVSGLVNLCAINIVHFRSHDACMSVMREILRFIVDNLSHHPELKLEWIAMEGDRVYQVVRPNQGIDDTSNEQSNNKRAKGKSKDTAAPVSTGLHNPFPALPMDSLDSESDSDDVDINVGTHLRFKTIGPLRFYDVWGVKIFEKEIQSGRL</sequence>
<evidence type="ECO:0000313" key="4">
    <source>
        <dbReference type="EMBL" id="PTB45780.1"/>
    </source>
</evidence>
<dbReference type="InterPro" id="IPR001810">
    <property type="entry name" value="F-box_dom"/>
</dbReference>
<feature type="compositionally biased region" description="Basic and acidic residues" evidence="2">
    <location>
        <begin position="386"/>
        <end position="402"/>
    </location>
</feature>
<name>A0A2T3ZLV0_TRIA4</name>
<reference evidence="4 5" key="1">
    <citation type="submission" date="2016-07" db="EMBL/GenBank/DDBJ databases">
        <title>Multiple horizontal gene transfer events from other fungi enriched the ability of initially mycotrophic Trichoderma (Ascomycota) to feed on dead plant biomass.</title>
        <authorList>
            <consortium name="DOE Joint Genome Institute"/>
            <person name="Aerts A."/>
            <person name="Atanasova L."/>
            <person name="Chenthamara K."/>
            <person name="Zhang J."/>
            <person name="Grujic M."/>
            <person name="Henrissat B."/>
            <person name="Kuo A."/>
            <person name="Salamov A."/>
            <person name="Lipzen A."/>
            <person name="Labutti K."/>
            <person name="Barry K."/>
            <person name="Miao Y."/>
            <person name="Rahimi M.J."/>
            <person name="Shen Q."/>
            <person name="Grigoriev I.V."/>
            <person name="Kubicek C.P."/>
            <person name="Druzhinina I.S."/>
        </authorList>
    </citation>
    <scope>NUCLEOTIDE SEQUENCE [LARGE SCALE GENOMIC DNA]</scope>
    <source>
        <strain evidence="4 5">CBS 433.97</strain>
    </source>
</reference>
<dbReference type="AlphaFoldDB" id="A0A2T3ZLV0"/>
<feature type="compositionally biased region" description="Polar residues" evidence="2">
    <location>
        <begin position="457"/>
        <end position="485"/>
    </location>
</feature>
<protein>
    <recommendedName>
        <fullName evidence="3">F-box domain-containing protein</fullName>
    </recommendedName>
</protein>
<feature type="region of interest" description="Disordered" evidence="2">
    <location>
        <begin position="382"/>
        <end position="410"/>
    </location>
</feature>
<proteinExistence type="predicted"/>
<keyword evidence="5" id="KW-1185">Reference proteome</keyword>
<evidence type="ECO:0000256" key="2">
    <source>
        <dbReference type="SAM" id="MobiDB-lite"/>
    </source>
</evidence>
<dbReference type="Proteomes" id="UP000240493">
    <property type="component" value="Unassembled WGS sequence"/>
</dbReference>
<organism evidence="4 5">
    <name type="scientific">Trichoderma asperellum (strain ATCC 204424 / CBS 433.97 / NBRC 101777)</name>
    <dbReference type="NCBI Taxonomy" id="1042311"/>
    <lineage>
        <taxon>Eukaryota</taxon>
        <taxon>Fungi</taxon>
        <taxon>Dikarya</taxon>
        <taxon>Ascomycota</taxon>
        <taxon>Pezizomycotina</taxon>
        <taxon>Sordariomycetes</taxon>
        <taxon>Hypocreomycetidae</taxon>
        <taxon>Hypocreales</taxon>
        <taxon>Hypocreaceae</taxon>
        <taxon>Trichoderma</taxon>
    </lineage>
</organism>
<feature type="compositionally biased region" description="Basic and acidic residues" evidence="2">
    <location>
        <begin position="487"/>
        <end position="500"/>
    </location>
</feature>
<keyword evidence="1" id="KW-0175">Coiled coil</keyword>